<dbReference type="Proteomes" id="UP000334990">
    <property type="component" value="Unassembled WGS sequence"/>
</dbReference>
<dbReference type="EMBL" id="BLAD01000097">
    <property type="protein sequence ID" value="GES05289.1"/>
    <property type="molecule type" value="Genomic_DNA"/>
</dbReference>
<feature type="signal peptide" evidence="2">
    <location>
        <begin position="1"/>
        <end position="23"/>
    </location>
</feature>
<name>A0A5M3WAA8_9ACTN</name>
<feature type="chain" id="PRO_5024302068" evidence="2">
    <location>
        <begin position="24"/>
        <end position="146"/>
    </location>
</feature>
<feature type="region of interest" description="Disordered" evidence="1">
    <location>
        <begin position="75"/>
        <end position="106"/>
    </location>
</feature>
<protein>
    <submittedName>
        <fullName evidence="3">Uncharacterized protein</fullName>
    </submittedName>
</protein>
<evidence type="ECO:0000313" key="3">
    <source>
        <dbReference type="EMBL" id="GES05289.1"/>
    </source>
</evidence>
<keyword evidence="2" id="KW-0732">Signal</keyword>
<evidence type="ECO:0000256" key="1">
    <source>
        <dbReference type="SAM" id="MobiDB-lite"/>
    </source>
</evidence>
<comment type="caution">
    <text evidence="3">The sequence shown here is derived from an EMBL/GenBank/DDBJ whole genome shotgun (WGS) entry which is preliminary data.</text>
</comment>
<dbReference type="AlphaFoldDB" id="A0A5M3WAA8"/>
<reference evidence="3 4" key="1">
    <citation type="submission" date="2019-10" db="EMBL/GenBank/DDBJ databases">
        <title>Whole genome shotgun sequence of Acrocarpospora corrugata NBRC 13972.</title>
        <authorList>
            <person name="Ichikawa N."/>
            <person name="Kimura A."/>
            <person name="Kitahashi Y."/>
            <person name="Komaki H."/>
            <person name="Oguchi A."/>
        </authorList>
    </citation>
    <scope>NUCLEOTIDE SEQUENCE [LARGE SCALE GENOMIC DNA]</scope>
    <source>
        <strain evidence="3 4">NBRC 13972</strain>
    </source>
</reference>
<feature type="compositionally biased region" description="Basic and acidic residues" evidence="1">
    <location>
        <begin position="96"/>
        <end position="105"/>
    </location>
</feature>
<keyword evidence="4" id="KW-1185">Reference proteome</keyword>
<proteinExistence type="predicted"/>
<organism evidence="3 4">
    <name type="scientific">Acrocarpospora corrugata</name>
    <dbReference type="NCBI Taxonomy" id="35763"/>
    <lineage>
        <taxon>Bacteria</taxon>
        <taxon>Bacillati</taxon>
        <taxon>Actinomycetota</taxon>
        <taxon>Actinomycetes</taxon>
        <taxon>Streptosporangiales</taxon>
        <taxon>Streptosporangiaceae</taxon>
        <taxon>Acrocarpospora</taxon>
    </lineage>
</organism>
<sequence>MRKSLISAVSGLTIMFAASPAHAMAGPDLTPTETTFPTSDLTPGSLIFFDSGIRNKGDLTATEFNIRRVQGILRRRSERPRPQLAPLLEPGPGSARDARSRDRSRSCRYYMPDARSICSSALLDRESPAGQVAGLSVVGAPRRNLS</sequence>
<evidence type="ECO:0000313" key="4">
    <source>
        <dbReference type="Proteomes" id="UP000334990"/>
    </source>
</evidence>
<gene>
    <name evidence="3" type="ORF">Acor_73570</name>
</gene>
<evidence type="ECO:0000256" key="2">
    <source>
        <dbReference type="SAM" id="SignalP"/>
    </source>
</evidence>
<accession>A0A5M3WAA8</accession>